<feature type="region of interest" description="Disordered" evidence="1">
    <location>
        <begin position="1"/>
        <end position="65"/>
    </location>
</feature>
<evidence type="ECO:0000256" key="1">
    <source>
        <dbReference type="SAM" id="MobiDB-lite"/>
    </source>
</evidence>
<accession>A0AAW0CPY8</accession>
<dbReference type="Proteomes" id="UP001383192">
    <property type="component" value="Unassembled WGS sequence"/>
</dbReference>
<feature type="compositionally biased region" description="Polar residues" evidence="1">
    <location>
        <begin position="14"/>
        <end position="24"/>
    </location>
</feature>
<protein>
    <submittedName>
        <fullName evidence="2">Uncharacterized protein</fullName>
    </submittedName>
</protein>
<evidence type="ECO:0000313" key="2">
    <source>
        <dbReference type="EMBL" id="KAK7040378.1"/>
    </source>
</evidence>
<dbReference type="AlphaFoldDB" id="A0AAW0CPY8"/>
<reference evidence="2 3" key="1">
    <citation type="submission" date="2024-01" db="EMBL/GenBank/DDBJ databases">
        <title>A draft genome for a cacao thread blight-causing isolate of Paramarasmius palmivorus.</title>
        <authorList>
            <person name="Baruah I.K."/>
            <person name="Bukari Y."/>
            <person name="Amoako-Attah I."/>
            <person name="Meinhardt L.W."/>
            <person name="Bailey B.A."/>
            <person name="Cohen S.P."/>
        </authorList>
    </citation>
    <scope>NUCLEOTIDE SEQUENCE [LARGE SCALE GENOMIC DNA]</scope>
    <source>
        <strain evidence="2 3">GH-12</strain>
    </source>
</reference>
<name>A0AAW0CPY8_9AGAR</name>
<gene>
    <name evidence="2" type="ORF">VNI00_009854</name>
</gene>
<proteinExistence type="predicted"/>
<dbReference type="EMBL" id="JAYKXP010000037">
    <property type="protein sequence ID" value="KAK7040378.1"/>
    <property type="molecule type" value="Genomic_DNA"/>
</dbReference>
<evidence type="ECO:0000313" key="3">
    <source>
        <dbReference type="Proteomes" id="UP001383192"/>
    </source>
</evidence>
<keyword evidence="3" id="KW-1185">Reference proteome</keyword>
<sequence length="118" mass="12880">MTVSNSDACKVGDSTPSKQSSLTHAANDPPAELADRTRSPELEALISYDPDEPETIGGGSDEASEPRVIRFLPLLPHPCQGCVEWGYEDDDDDETSDELEDYIREHVTVFKLNAPSST</sequence>
<comment type="caution">
    <text evidence="2">The sequence shown here is derived from an EMBL/GenBank/DDBJ whole genome shotgun (WGS) entry which is preliminary data.</text>
</comment>
<organism evidence="2 3">
    <name type="scientific">Paramarasmius palmivorus</name>
    <dbReference type="NCBI Taxonomy" id="297713"/>
    <lineage>
        <taxon>Eukaryota</taxon>
        <taxon>Fungi</taxon>
        <taxon>Dikarya</taxon>
        <taxon>Basidiomycota</taxon>
        <taxon>Agaricomycotina</taxon>
        <taxon>Agaricomycetes</taxon>
        <taxon>Agaricomycetidae</taxon>
        <taxon>Agaricales</taxon>
        <taxon>Marasmiineae</taxon>
        <taxon>Marasmiaceae</taxon>
        <taxon>Paramarasmius</taxon>
    </lineage>
</organism>